<keyword evidence="6 8" id="KW-0695">RNA-directed DNA polymerase</keyword>
<dbReference type="InterPro" id="IPR041373">
    <property type="entry name" value="RT_RNaseH"/>
</dbReference>
<keyword evidence="3" id="KW-0540">Nuclease</keyword>
<proteinExistence type="predicted"/>
<feature type="domain" description="Reverse transcriptase RNase H-like" evidence="7">
    <location>
        <begin position="1"/>
        <end position="52"/>
    </location>
</feature>
<dbReference type="SUPFAM" id="SSF56672">
    <property type="entry name" value="DNA/RNA polymerases"/>
    <property type="match status" value="1"/>
</dbReference>
<protein>
    <submittedName>
        <fullName evidence="8">Reverse transcriptase domain-containing protein</fullName>
    </submittedName>
</protein>
<accession>A0A699IB02</accession>
<organism evidence="8">
    <name type="scientific">Tanacetum cinerariifolium</name>
    <name type="common">Dalmatian daisy</name>
    <name type="synonym">Chrysanthemum cinerariifolium</name>
    <dbReference type="NCBI Taxonomy" id="118510"/>
    <lineage>
        <taxon>Eukaryota</taxon>
        <taxon>Viridiplantae</taxon>
        <taxon>Streptophyta</taxon>
        <taxon>Embryophyta</taxon>
        <taxon>Tracheophyta</taxon>
        <taxon>Spermatophyta</taxon>
        <taxon>Magnoliopsida</taxon>
        <taxon>eudicotyledons</taxon>
        <taxon>Gunneridae</taxon>
        <taxon>Pentapetalae</taxon>
        <taxon>asterids</taxon>
        <taxon>campanulids</taxon>
        <taxon>Asterales</taxon>
        <taxon>Asteraceae</taxon>
        <taxon>Asteroideae</taxon>
        <taxon>Anthemideae</taxon>
        <taxon>Anthemidinae</taxon>
        <taxon>Tanacetum</taxon>
    </lineage>
</organism>
<evidence type="ECO:0000256" key="5">
    <source>
        <dbReference type="ARBA" id="ARBA00022801"/>
    </source>
</evidence>
<evidence type="ECO:0000256" key="1">
    <source>
        <dbReference type="ARBA" id="ARBA00022679"/>
    </source>
</evidence>
<dbReference type="PANTHER" id="PTHR34072">
    <property type="entry name" value="ENZYMATIC POLYPROTEIN-RELATED"/>
    <property type="match status" value="1"/>
</dbReference>
<name>A0A699IB02_TANCI</name>
<evidence type="ECO:0000313" key="8">
    <source>
        <dbReference type="EMBL" id="GEZ34075.1"/>
    </source>
</evidence>
<keyword evidence="2" id="KW-0548">Nucleotidyltransferase</keyword>
<dbReference type="Pfam" id="PF17917">
    <property type="entry name" value="RT_RNaseH"/>
    <property type="match status" value="1"/>
</dbReference>
<sequence>MLAVVYAFEKFRSYLIMNKIIVYTDHSALKYLFAKKDSKARLLRWVLLLQEFKFKVIDTKESENLAANYLSRLENPHQNVLDPKEINEAFPLETLNMVSFRGNSSTPWFADFENYHALNFAIKGMSSQQKNKFFKNVKHYFWDDPFFFKIYTDQVIWRCFYRQEAIDILKACHNGPTRGHHGLNYSAKKGKILQHDEMLKIPSKFARFLTFGASISWGRSRLHEGTSIYSWPSITCRNGLKRNRSPSMTPELFFTKVMLKYDATYNLANTYHPQTSGQVEVSNREKTKRLHDSKIKDRVFNIGDRVLLFNSRIKILLGKLKTHWSGPFTITYVSLMALSSYPKPTGQTSRNSRILKTHAGFCPSVFTSSASIGNHISKSNRTNVYLLAYPINGLRFT</sequence>
<keyword evidence="1" id="KW-0808">Transferase</keyword>
<keyword evidence="5" id="KW-0378">Hydrolase</keyword>
<evidence type="ECO:0000256" key="6">
    <source>
        <dbReference type="ARBA" id="ARBA00022918"/>
    </source>
</evidence>
<dbReference type="CDD" id="cd09274">
    <property type="entry name" value="RNase_HI_RT_Ty3"/>
    <property type="match status" value="1"/>
</dbReference>
<dbReference type="InterPro" id="IPR043502">
    <property type="entry name" value="DNA/RNA_pol_sf"/>
</dbReference>
<reference evidence="8" key="1">
    <citation type="journal article" date="2019" name="Sci. Rep.">
        <title>Draft genome of Tanacetum cinerariifolium, the natural source of mosquito coil.</title>
        <authorList>
            <person name="Yamashiro T."/>
            <person name="Shiraishi A."/>
            <person name="Satake H."/>
            <person name="Nakayama K."/>
        </authorList>
    </citation>
    <scope>NUCLEOTIDE SEQUENCE</scope>
</reference>
<evidence type="ECO:0000256" key="2">
    <source>
        <dbReference type="ARBA" id="ARBA00022695"/>
    </source>
</evidence>
<dbReference type="PANTHER" id="PTHR34072:SF44">
    <property type="entry name" value="RNA-DIRECTED DNA POLYMERASE"/>
    <property type="match status" value="1"/>
</dbReference>
<evidence type="ECO:0000256" key="4">
    <source>
        <dbReference type="ARBA" id="ARBA00022759"/>
    </source>
</evidence>
<gene>
    <name evidence="8" type="ORF">Tci_506048</name>
</gene>
<comment type="caution">
    <text evidence="8">The sequence shown here is derived from an EMBL/GenBank/DDBJ whole genome shotgun (WGS) entry which is preliminary data.</text>
</comment>
<dbReference type="GO" id="GO:0003964">
    <property type="term" value="F:RNA-directed DNA polymerase activity"/>
    <property type="evidence" value="ECO:0007669"/>
    <property type="project" value="UniProtKB-KW"/>
</dbReference>
<dbReference type="GO" id="GO:0016787">
    <property type="term" value="F:hydrolase activity"/>
    <property type="evidence" value="ECO:0007669"/>
    <property type="project" value="UniProtKB-KW"/>
</dbReference>
<evidence type="ECO:0000259" key="7">
    <source>
        <dbReference type="Pfam" id="PF17917"/>
    </source>
</evidence>
<keyword evidence="4" id="KW-0255">Endonuclease</keyword>
<dbReference type="AlphaFoldDB" id="A0A699IB02"/>
<evidence type="ECO:0000256" key="3">
    <source>
        <dbReference type="ARBA" id="ARBA00022722"/>
    </source>
</evidence>
<dbReference type="EMBL" id="BKCJ010267385">
    <property type="protein sequence ID" value="GEZ34075.1"/>
    <property type="molecule type" value="Genomic_DNA"/>
</dbReference>
<dbReference type="GO" id="GO:0004519">
    <property type="term" value="F:endonuclease activity"/>
    <property type="evidence" value="ECO:0007669"/>
    <property type="project" value="UniProtKB-KW"/>
</dbReference>